<sequence>MIERVCDDPLLASEWATGDEADGDNTELRHRCADRCVNYVFAVSCDHPLVLGGAQTRIDTAFAAVSETVWQRLVCGNPGQGPPPV</sequence>
<organism evidence="1 2">
    <name type="scientific">Actinomadura geliboluensis</name>
    <dbReference type="NCBI Taxonomy" id="882440"/>
    <lineage>
        <taxon>Bacteria</taxon>
        <taxon>Bacillati</taxon>
        <taxon>Actinomycetota</taxon>
        <taxon>Actinomycetes</taxon>
        <taxon>Streptosporangiales</taxon>
        <taxon>Thermomonosporaceae</taxon>
        <taxon>Actinomadura</taxon>
    </lineage>
</organism>
<dbReference type="OrthoDB" id="4954307at2"/>
<evidence type="ECO:0000313" key="2">
    <source>
        <dbReference type="Proteomes" id="UP000305238"/>
    </source>
</evidence>
<keyword evidence="2" id="KW-1185">Reference proteome</keyword>
<reference evidence="1 2" key="1">
    <citation type="submission" date="2019-05" db="EMBL/GenBank/DDBJ databases">
        <title>Draft genome sequence of Actinomadura geliboluensis A8036.</title>
        <authorList>
            <person name="Saricaoglu S."/>
            <person name="Isik K."/>
        </authorList>
    </citation>
    <scope>NUCLEOTIDE SEQUENCE [LARGE SCALE GENOMIC DNA]</scope>
    <source>
        <strain evidence="1 2">A8036</strain>
    </source>
</reference>
<accession>A0A5S4HF58</accession>
<comment type="caution">
    <text evidence="1">The sequence shown here is derived from an EMBL/GenBank/DDBJ whole genome shotgun (WGS) entry which is preliminary data.</text>
</comment>
<proteinExistence type="predicted"/>
<dbReference type="RefSeq" id="WP_138637640.1">
    <property type="nucleotide sequence ID" value="NZ_JASWDG010000062.1"/>
</dbReference>
<dbReference type="AlphaFoldDB" id="A0A5S4HF58"/>
<name>A0A5S4HF58_9ACTN</name>
<protein>
    <submittedName>
        <fullName evidence="1">Uncharacterized protein</fullName>
    </submittedName>
</protein>
<gene>
    <name evidence="1" type="ORF">ETD96_18105</name>
</gene>
<evidence type="ECO:0000313" key="1">
    <source>
        <dbReference type="EMBL" id="TMR37560.1"/>
    </source>
</evidence>
<dbReference type="Proteomes" id="UP000305238">
    <property type="component" value="Unassembled WGS sequence"/>
</dbReference>
<dbReference type="EMBL" id="VCKZ01000122">
    <property type="protein sequence ID" value="TMR37560.1"/>
    <property type="molecule type" value="Genomic_DNA"/>
</dbReference>